<evidence type="ECO:0000313" key="3">
    <source>
        <dbReference type="Proteomes" id="UP001589575"/>
    </source>
</evidence>
<gene>
    <name evidence="2" type="ORF">ACFFX0_09045</name>
</gene>
<dbReference type="Proteomes" id="UP001589575">
    <property type="component" value="Unassembled WGS sequence"/>
</dbReference>
<evidence type="ECO:0000313" key="2">
    <source>
        <dbReference type="EMBL" id="MFB9071332.1"/>
    </source>
</evidence>
<protein>
    <submittedName>
        <fullName evidence="2">Uncharacterized protein</fullName>
    </submittedName>
</protein>
<feature type="compositionally biased region" description="Low complexity" evidence="1">
    <location>
        <begin position="45"/>
        <end position="59"/>
    </location>
</feature>
<dbReference type="EMBL" id="JBHMFI010000001">
    <property type="protein sequence ID" value="MFB9071332.1"/>
    <property type="molecule type" value="Genomic_DNA"/>
</dbReference>
<comment type="caution">
    <text evidence="2">The sequence shown here is derived from an EMBL/GenBank/DDBJ whole genome shotgun (WGS) entry which is preliminary data.</text>
</comment>
<evidence type="ECO:0000256" key="1">
    <source>
        <dbReference type="SAM" id="MobiDB-lite"/>
    </source>
</evidence>
<feature type="compositionally biased region" description="Basic and acidic residues" evidence="1">
    <location>
        <begin position="25"/>
        <end position="35"/>
    </location>
</feature>
<reference evidence="2 3" key="1">
    <citation type="submission" date="2024-09" db="EMBL/GenBank/DDBJ databases">
        <authorList>
            <person name="Sun Q."/>
            <person name="Mori K."/>
        </authorList>
    </citation>
    <scope>NUCLEOTIDE SEQUENCE [LARGE SCALE GENOMIC DNA]</scope>
    <source>
        <strain evidence="2 3">CCM 7609</strain>
    </source>
</reference>
<accession>A0ABV5FXC4</accession>
<feature type="region of interest" description="Disordered" evidence="1">
    <location>
        <begin position="1"/>
        <end position="92"/>
    </location>
</feature>
<sequence>MPRVMNSLPSRERTPLRGFVRRFARRDSRRADRPSRSVPGRRRGPCPSRGPSPEGGRSRVLVMPREYPRRATTTSGRTPDRTRTTPPSHGSQ</sequence>
<name>A0ABV5FXC4_9MICC</name>
<organism evidence="2 3">
    <name type="scientific">Citricoccus parietis</name>
    <dbReference type="NCBI Taxonomy" id="592307"/>
    <lineage>
        <taxon>Bacteria</taxon>
        <taxon>Bacillati</taxon>
        <taxon>Actinomycetota</taxon>
        <taxon>Actinomycetes</taxon>
        <taxon>Micrococcales</taxon>
        <taxon>Micrococcaceae</taxon>
        <taxon>Citricoccus</taxon>
    </lineage>
</organism>
<keyword evidence="3" id="KW-1185">Reference proteome</keyword>
<proteinExistence type="predicted"/>